<feature type="domain" description="Polycomb protein SUZ12-like zinc finger" evidence="10">
    <location>
        <begin position="382"/>
        <end position="449"/>
    </location>
</feature>
<feature type="domain" description="Polycomb protein VEFS-Box" evidence="9">
    <location>
        <begin position="510"/>
        <end position="629"/>
    </location>
</feature>
<dbReference type="GO" id="GO:0008270">
    <property type="term" value="F:zinc ion binding"/>
    <property type="evidence" value="ECO:0007669"/>
    <property type="project" value="UniProtKB-KW"/>
</dbReference>
<keyword evidence="3" id="KW-0863">Zinc-finger</keyword>
<evidence type="ECO:0000313" key="12">
    <source>
        <dbReference type="Proteomes" id="UP001233999"/>
    </source>
</evidence>
<feature type="region of interest" description="Disordered" evidence="8">
    <location>
        <begin position="300"/>
        <end position="363"/>
    </location>
</feature>
<evidence type="ECO:0000259" key="10">
    <source>
        <dbReference type="Pfam" id="PF23320"/>
    </source>
</evidence>
<evidence type="ECO:0000313" key="11">
    <source>
        <dbReference type="EMBL" id="KAJ9575928.1"/>
    </source>
</evidence>
<dbReference type="PANTHER" id="PTHR22597">
    <property type="entry name" value="POLYCOMB GROUP PROTEIN"/>
    <property type="match status" value="1"/>
</dbReference>
<evidence type="ECO:0000259" key="9">
    <source>
        <dbReference type="Pfam" id="PF09733"/>
    </source>
</evidence>
<dbReference type="GO" id="GO:0016586">
    <property type="term" value="C:RSC-type complex"/>
    <property type="evidence" value="ECO:0007669"/>
    <property type="project" value="TreeGrafter"/>
</dbReference>
<evidence type="ECO:0000256" key="4">
    <source>
        <dbReference type="ARBA" id="ARBA00022833"/>
    </source>
</evidence>
<evidence type="ECO:0000256" key="8">
    <source>
        <dbReference type="SAM" id="MobiDB-lite"/>
    </source>
</evidence>
<dbReference type="InterPro" id="IPR019135">
    <property type="entry name" value="Polycomb_protein_VEFS-Box"/>
</dbReference>
<keyword evidence="5" id="KW-0156">Chromatin regulator</keyword>
<dbReference type="GO" id="GO:0035098">
    <property type="term" value="C:ESC/E(Z) complex"/>
    <property type="evidence" value="ECO:0007669"/>
    <property type="project" value="TreeGrafter"/>
</dbReference>
<sequence>MPPKKREKEPEAAKNPRMDQFQADHELFLQAFEKPTQIYRFLRTRNMLSPVFLNRTLSYMKQRMSRSHKHRKGFKVDCLLDKLNMKNRELQPGNLEGYMTLTFLGFYDKKVDTHQEPVKVETLLLKICHKKRKDVSSPIMQMTVGVSEVPINPSEDHPPPKAPTISISTESFNLSNGHLVKSYVLLLRVSCMSNGLLMSNGDVDTEPAQKRRKSSGPLKNPMEETKLFGSELIVYDKHNRCLLTDGDYELVLQEVQANVKGSPKKLSSWETIGEIKEECGPFEVFSKGPTLKFRLNWTTEPSSGLVDRPKPLRPQDHSLDSSSNKENRPERCNNSNISNGNSSSGSNNNGHLTNGSSTSATITSASSSSGRVCQVEEPQRLQIVYQFLYNNNSRQQTEACEDLHCPWCSLDCVSLYALLKHLKLCHSRFTFTYVPIPQGARIDVAINECYDGSYTGSPHDLISQPPGFAFSRNGPVRRTSVSNILVCRPKRPKPSLSEFLELDENEFDGQRPYITGHNRLYHHTTTCLPIYPKEMDVDSEGEHDPKWLQTKTMMMIDDFTDVNEGEKELMKMWNLHVMKHGYVGDCQIPLACNMFLEAKGQELLMKNLYRNFVLHMCSLFDFGLISPVTLYTTIQRLQDLIGDSGAGKEILQNSWHAQRRHWIIGGSQQHGTTKGQNMPLSNIQQNSIKGQNNSSNDTTLMQQRRKSASSLVSHNNLTSNSDQTSV</sequence>
<feature type="region of interest" description="Disordered" evidence="8">
    <location>
        <begin position="200"/>
        <end position="221"/>
    </location>
</feature>
<dbReference type="CDD" id="cd21750">
    <property type="entry name" value="ZnB-Zn_SUZ12"/>
    <property type="match status" value="1"/>
</dbReference>
<feature type="region of interest" description="Disordered" evidence="8">
    <location>
        <begin position="685"/>
        <end position="726"/>
    </location>
</feature>
<dbReference type="GO" id="GO:0031490">
    <property type="term" value="F:chromatin DNA binding"/>
    <property type="evidence" value="ECO:0007669"/>
    <property type="project" value="TreeGrafter"/>
</dbReference>
<dbReference type="InterPro" id="IPR057540">
    <property type="entry name" value="Znf_SUZ12"/>
</dbReference>
<dbReference type="PANTHER" id="PTHR22597:SF0">
    <property type="entry name" value="POLYCOMB PROTEIN SUZ12"/>
    <property type="match status" value="1"/>
</dbReference>
<keyword evidence="2" id="KW-0479">Metal-binding</keyword>
<keyword evidence="12" id="KW-1185">Reference proteome</keyword>
<protein>
    <recommendedName>
        <fullName evidence="13">Polycomb protein suz12-B</fullName>
    </recommendedName>
</protein>
<keyword evidence="6" id="KW-0805">Transcription regulation</keyword>
<dbReference type="GO" id="GO:0006325">
    <property type="term" value="P:chromatin organization"/>
    <property type="evidence" value="ECO:0007669"/>
    <property type="project" value="UniProtKB-KW"/>
</dbReference>
<organism evidence="11 12">
    <name type="scientific">Diploptera punctata</name>
    <name type="common">Pacific beetle cockroach</name>
    <dbReference type="NCBI Taxonomy" id="6984"/>
    <lineage>
        <taxon>Eukaryota</taxon>
        <taxon>Metazoa</taxon>
        <taxon>Ecdysozoa</taxon>
        <taxon>Arthropoda</taxon>
        <taxon>Hexapoda</taxon>
        <taxon>Insecta</taxon>
        <taxon>Pterygota</taxon>
        <taxon>Neoptera</taxon>
        <taxon>Polyneoptera</taxon>
        <taxon>Dictyoptera</taxon>
        <taxon>Blattodea</taxon>
        <taxon>Blaberoidea</taxon>
        <taxon>Blaberidae</taxon>
        <taxon>Diplopterinae</taxon>
        <taxon>Diploptera</taxon>
    </lineage>
</organism>
<feature type="non-terminal residue" evidence="11">
    <location>
        <position position="726"/>
    </location>
</feature>
<dbReference type="AlphaFoldDB" id="A0AAD7Z8I5"/>
<evidence type="ECO:0008006" key="13">
    <source>
        <dbReference type="Google" id="ProtNLM"/>
    </source>
</evidence>
<name>A0AAD7Z8I5_DIPPU</name>
<feature type="compositionally biased region" description="Low complexity" evidence="8">
    <location>
        <begin position="333"/>
        <end position="363"/>
    </location>
</feature>
<proteinExistence type="inferred from homology"/>
<evidence type="ECO:0000256" key="7">
    <source>
        <dbReference type="ARBA" id="ARBA00023163"/>
    </source>
</evidence>
<dbReference type="Pfam" id="PF09733">
    <property type="entry name" value="VEFS-Box"/>
    <property type="match status" value="1"/>
</dbReference>
<dbReference type="Proteomes" id="UP001233999">
    <property type="component" value="Unassembled WGS sequence"/>
</dbReference>
<evidence type="ECO:0000256" key="5">
    <source>
        <dbReference type="ARBA" id="ARBA00022853"/>
    </source>
</evidence>
<comment type="similarity">
    <text evidence="1">Belongs to the VEFS (VRN2-EMF2-FIS2-SU(Z)12) family.</text>
</comment>
<evidence type="ECO:0000256" key="1">
    <source>
        <dbReference type="ARBA" id="ARBA00007416"/>
    </source>
</evidence>
<dbReference type="EMBL" id="JASPKZ010009814">
    <property type="protein sequence ID" value="KAJ9575928.1"/>
    <property type="molecule type" value="Genomic_DNA"/>
</dbReference>
<feature type="compositionally biased region" description="Basic and acidic residues" evidence="8">
    <location>
        <begin position="307"/>
        <end position="331"/>
    </location>
</feature>
<reference evidence="11" key="2">
    <citation type="submission" date="2023-05" db="EMBL/GenBank/DDBJ databases">
        <authorList>
            <person name="Fouks B."/>
        </authorList>
    </citation>
    <scope>NUCLEOTIDE SEQUENCE</scope>
    <source>
        <strain evidence="11">Stay&amp;Tobe</strain>
        <tissue evidence="11">Testes</tissue>
    </source>
</reference>
<evidence type="ECO:0000256" key="6">
    <source>
        <dbReference type="ARBA" id="ARBA00023015"/>
    </source>
</evidence>
<gene>
    <name evidence="11" type="ORF">L9F63_007240</name>
</gene>
<dbReference type="Pfam" id="PF23320">
    <property type="entry name" value="Zn_SUZ12"/>
    <property type="match status" value="1"/>
</dbReference>
<comment type="caution">
    <text evidence="11">The sequence shown here is derived from an EMBL/GenBank/DDBJ whole genome shotgun (WGS) entry which is preliminary data.</text>
</comment>
<reference evidence="11" key="1">
    <citation type="journal article" date="2023" name="IScience">
        <title>Live-bearing cockroach genome reveals convergent evolutionary mechanisms linked to viviparity in insects and beyond.</title>
        <authorList>
            <person name="Fouks B."/>
            <person name="Harrison M.C."/>
            <person name="Mikhailova A.A."/>
            <person name="Marchal E."/>
            <person name="English S."/>
            <person name="Carruthers M."/>
            <person name="Jennings E.C."/>
            <person name="Chiamaka E.L."/>
            <person name="Frigard R.A."/>
            <person name="Pippel M."/>
            <person name="Attardo G.M."/>
            <person name="Benoit J.B."/>
            <person name="Bornberg-Bauer E."/>
            <person name="Tobe S.S."/>
        </authorList>
    </citation>
    <scope>NUCLEOTIDE SEQUENCE</scope>
    <source>
        <strain evidence="11">Stay&amp;Tobe</strain>
    </source>
</reference>
<accession>A0AAD7Z8I5</accession>
<dbReference type="CDD" id="cd21551">
    <property type="entry name" value="VEFS-box_SUZ12"/>
    <property type="match status" value="1"/>
</dbReference>
<dbReference type="CDD" id="cd21740">
    <property type="entry name" value="C2_II_SUZ12"/>
    <property type="match status" value="1"/>
</dbReference>
<keyword evidence="7" id="KW-0804">Transcription</keyword>
<evidence type="ECO:0000256" key="3">
    <source>
        <dbReference type="ARBA" id="ARBA00022771"/>
    </source>
</evidence>
<keyword evidence="4" id="KW-0862">Zinc</keyword>
<evidence type="ECO:0000256" key="2">
    <source>
        <dbReference type="ARBA" id="ARBA00022723"/>
    </source>
</evidence>